<accession>A0ABD3GFZ9</accession>
<protein>
    <submittedName>
        <fullName evidence="2">Uncharacterized protein</fullName>
    </submittedName>
</protein>
<keyword evidence="3" id="KW-1185">Reference proteome</keyword>
<evidence type="ECO:0000313" key="3">
    <source>
        <dbReference type="Proteomes" id="UP001633002"/>
    </source>
</evidence>
<evidence type="ECO:0000256" key="1">
    <source>
        <dbReference type="SAM" id="MobiDB-lite"/>
    </source>
</evidence>
<feature type="compositionally biased region" description="Basic and acidic residues" evidence="1">
    <location>
        <begin position="77"/>
        <end position="86"/>
    </location>
</feature>
<name>A0ABD3GFZ9_9MARC</name>
<reference evidence="2 3" key="1">
    <citation type="submission" date="2024-09" db="EMBL/GenBank/DDBJ databases">
        <title>Chromosome-scale assembly of Riccia sorocarpa.</title>
        <authorList>
            <person name="Paukszto L."/>
        </authorList>
    </citation>
    <scope>NUCLEOTIDE SEQUENCE [LARGE SCALE GENOMIC DNA]</scope>
    <source>
        <strain evidence="2">LP-2024</strain>
        <tissue evidence="2">Aerial parts of the thallus</tissue>
    </source>
</reference>
<proteinExistence type="predicted"/>
<comment type="caution">
    <text evidence="2">The sequence shown here is derived from an EMBL/GenBank/DDBJ whole genome shotgun (WGS) entry which is preliminary data.</text>
</comment>
<sequence length="229" mass="25544">MIREYILEEKYQIPKSTQNIKTLAREHRQASTSTQMPETSTQAATQQRGEASTQPATQQQRGNGDESTRKKQALKPAEPKVRKPQRVQDKTFDWTIYASFSMVNECQNIEVEGGTHLEACTTTQSVEVADVDNILFGIDIPARYFEAPTEVKAKSDDSEPPPEPDDIPLPAEDEAALIPVVNLEPTEGSGADLDLVQEALLGAGFVVGRKTNKEMESNNLLPEYIWLWR</sequence>
<organism evidence="2 3">
    <name type="scientific">Riccia sorocarpa</name>
    <dbReference type="NCBI Taxonomy" id="122646"/>
    <lineage>
        <taxon>Eukaryota</taxon>
        <taxon>Viridiplantae</taxon>
        <taxon>Streptophyta</taxon>
        <taxon>Embryophyta</taxon>
        <taxon>Marchantiophyta</taxon>
        <taxon>Marchantiopsida</taxon>
        <taxon>Marchantiidae</taxon>
        <taxon>Marchantiales</taxon>
        <taxon>Ricciaceae</taxon>
        <taxon>Riccia</taxon>
    </lineage>
</organism>
<feature type="region of interest" description="Disordered" evidence="1">
    <location>
        <begin position="16"/>
        <end position="86"/>
    </location>
</feature>
<feature type="compositionally biased region" description="Polar residues" evidence="1">
    <location>
        <begin position="30"/>
        <end position="62"/>
    </location>
</feature>
<dbReference type="Proteomes" id="UP001633002">
    <property type="component" value="Unassembled WGS sequence"/>
</dbReference>
<gene>
    <name evidence="2" type="ORF">R1sor_026893</name>
</gene>
<dbReference type="EMBL" id="JBJQOH010000008">
    <property type="protein sequence ID" value="KAL3676945.1"/>
    <property type="molecule type" value="Genomic_DNA"/>
</dbReference>
<dbReference type="AlphaFoldDB" id="A0ABD3GFZ9"/>
<evidence type="ECO:0000313" key="2">
    <source>
        <dbReference type="EMBL" id="KAL3676945.1"/>
    </source>
</evidence>